<proteinExistence type="inferred from homology"/>
<sequence length="95" mass="10672">MRTPNLNALRMFDAAARHLNFRLAAEELNLTQGAVAQQVRRLEADLGQVLFHRKARGLALTETGESYHRPIFRALAIIDDATGKLRPETLSLIHI</sequence>
<dbReference type="FunFam" id="1.10.10.10:FF:000038">
    <property type="entry name" value="Glycine cleavage system transcriptional activator"/>
    <property type="match status" value="1"/>
</dbReference>
<dbReference type="InterPro" id="IPR036390">
    <property type="entry name" value="WH_DNA-bd_sf"/>
</dbReference>
<dbReference type="InterPro" id="IPR000847">
    <property type="entry name" value="LysR_HTH_N"/>
</dbReference>
<dbReference type="Proteomes" id="UP000885680">
    <property type="component" value="Unassembled WGS sequence"/>
</dbReference>
<dbReference type="PANTHER" id="PTHR30537">
    <property type="entry name" value="HTH-TYPE TRANSCRIPTIONAL REGULATOR"/>
    <property type="match status" value="1"/>
</dbReference>
<name>A0A9C9NGB2_9HYPH</name>
<dbReference type="SUPFAM" id="SSF46785">
    <property type="entry name" value="Winged helix' DNA-binding domain"/>
    <property type="match status" value="1"/>
</dbReference>
<evidence type="ECO:0000256" key="3">
    <source>
        <dbReference type="ARBA" id="ARBA00023125"/>
    </source>
</evidence>
<gene>
    <name evidence="6" type="ORF">ENH89_11490</name>
</gene>
<accession>A0A9C9NGB2</accession>
<keyword evidence="3" id="KW-0238">DNA-binding</keyword>
<dbReference type="AlphaFoldDB" id="A0A9C9NGB2"/>
<reference evidence="6" key="1">
    <citation type="journal article" date="2020" name="mSystems">
        <title>Genome- and Community-Level Interaction Insights into Carbon Utilization and Element Cycling Functions of Hydrothermarchaeota in Hydrothermal Sediment.</title>
        <authorList>
            <person name="Zhou Z."/>
            <person name="Liu Y."/>
            <person name="Xu W."/>
            <person name="Pan J."/>
            <person name="Luo Z.H."/>
            <person name="Li M."/>
        </authorList>
    </citation>
    <scope>NUCLEOTIDE SEQUENCE</scope>
    <source>
        <strain evidence="6">HyVt-347</strain>
    </source>
</reference>
<evidence type="ECO:0000256" key="4">
    <source>
        <dbReference type="ARBA" id="ARBA00023163"/>
    </source>
</evidence>
<comment type="caution">
    <text evidence="6">The sequence shown here is derived from an EMBL/GenBank/DDBJ whole genome shotgun (WGS) entry which is preliminary data.</text>
</comment>
<evidence type="ECO:0000313" key="7">
    <source>
        <dbReference type="Proteomes" id="UP000885680"/>
    </source>
</evidence>
<dbReference type="InterPro" id="IPR058163">
    <property type="entry name" value="LysR-type_TF_proteobact-type"/>
</dbReference>
<evidence type="ECO:0000313" key="6">
    <source>
        <dbReference type="EMBL" id="HEU00956.1"/>
    </source>
</evidence>
<evidence type="ECO:0000256" key="1">
    <source>
        <dbReference type="ARBA" id="ARBA00009437"/>
    </source>
</evidence>
<dbReference type="PRINTS" id="PR00039">
    <property type="entry name" value="HTHLYSR"/>
</dbReference>
<dbReference type="GO" id="GO:0003700">
    <property type="term" value="F:DNA-binding transcription factor activity"/>
    <property type="evidence" value="ECO:0007669"/>
    <property type="project" value="InterPro"/>
</dbReference>
<keyword evidence="4" id="KW-0804">Transcription</keyword>
<feature type="non-terminal residue" evidence="6">
    <location>
        <position position="95"/>
    </location>
</feature>
<dbReference type="EMBL" id="DRGN01000162">
    <property type="protein sequence ID" value="HEU00956.1"/>
    <property type="molecule type" value="Genomic_DNA"/>
</dbReference>
<feature type="domain" description="HTH lysR-type" evidence="5">
    <location>
        <begin position="4"/>
        <end position="61"/>
    </location>
</feature>
<evidence type="ECO:0000256" key="2">
    <source>
        <dbReference type="ARBA" id="ARBA00023015"/>
    </source>
</evidence>
<dbReference type="PANTHER" id="PTHR30537:SF74">
    <property type="entry name" value="HTH-TYPE TRANSCRIPTIONAL REGULATOR TRPI"/>
    <property type="match status" value="1"/>
</dbReference>
<dbReference type="Pfam" id="PF00126">
    <property type="entry name" value="HTH_1"/>
    <property type="match status" value="1"/>
</dbReference>
<organism evidence="6 7">
    <name type="scientific">Aurantimonas coralicida</name>
    <dbReference type="NCBI Taxonomy" id="182270"/>
    <lineage>
        <taxon>Bacteria</taxon>
        <taxon>Pseudomonadati</taxon>
        <taxon>Pseudomonadota</taxon>
        <taxon>Alphaproteobacteria</taxon>
        <taxon>Hyphomicrobiales</taxon>
        <taxon>Aurantimonadaceae</taxon>
        <taxon>Aurantimonas</taxon>
    </lineage>
</organism>
<keyword evidence="2" id="KW-0805">Transcription regulation</keyword>
<evidence type="ECO:0000259" key="5">
    <source>
        <dbReference type="PROSITE" id="PS50931"/>
    </source>
</evidence>
<dbReference type="Gene3D" id="1.10.10.10">
    <property type="entry name" value="Winged helix-like DNA-binding domain superfamily/Winged helix DNA-binding domain"/>
    <property type="match status" value="1"/>
</dbReference>
<dbReference type="GO" id="GO:0043565">
    <property type="term" value="F:sequence-specific DNA binding"/>
    <property type="evidence" value="ECO:0007669"/>
    <property type="project" value="TreeGrafter"/>
</dbReference>
<dbReference type="PROSITE" id="PS50931">
    <property type="entry name" value="HTH_LYSR"/>
    <property type="match status" value="1"/>
</dbReference>
<comment type="similarity">
    <text evidence="1">Belongs to the LysR transcriptional regulatory family.</text>
</comment>
<dbReference type="InterPro" id="IPR036388">
    <property type="entry name" value="WH-like_DNA-bd_sf"/>
</dbReference>
<dbReference type="GO" id="GO:0006351">
    <property type="term" value="P:DNA-templated transcription"/>
    <property type="evidence" value="ECO:0007669"/>
    <property type="project" value="TreeGrafter"/>
</dbReference>
<protein>
    <submittedName>
        <fullName evidence="6">LysR family transcriptional regulator</fullName>
    </submittedName>
</protein>